<evidence type="ECO:0000256" key="1">
    <source>
        <dbReference type="ARBA" id="ARBA00023015"/>
    </source>
</evidence>
<name>A0A919FTX5_9MICO</name>
<organism evidence="6 7">
    <name type="scientific">Promicromonospora soli</name>
    <dbReference type="NCBI Taxonomy" id="2035533"/>
    <lineage>
        <taxon>Bacteria</taxon>
        <taxon>Bacillati</taxon>
        <taxon>Actinomycetota</taxon>
        <taxon>Actinomycetes</taxon>
        <taxon>Micrococcales</taxon>
        <taxon>Promicromonosporaceae</taxon>
        <taxon>Promicromonospora</taxon>
    </lineage>
</organism>
<feature type="DNA-binding region" description="H-T-H motif" evidence="4">
    <location>
        <begin position="47"/>
        <end position="66"/>
    </location>
</feature>
<reference evidence="6" key="2">
    <citation type="submission" date="2020-09" db="EMBL/GenBank/DDBJ databases">
        <authorList>
            <person name="Sun Q."/>
            <person name="Zhou Y."/>
        </authorList>
    </citation>
    <scope>NUCLEOTIDE SEQUENCE</scope>
    <source>
        <strain evidence="6">CGMCC 4.7398</strain>
    </source>
</reference>
<dbReference type="PANTHER" id="PTHR30055:SF238">
    <property type="entry name" value="MYCOFACTOCIN BIOSYNTHESIS TRANSCRIPTIONAL REGULATOR MFTR-RELATED"/>
    <property type="match status" value="1"/>
</dbReference>
<reference evidence="6" key="1">
    <citation type="journal article" date="2014" name="Int. J. Syst. Evol. Microbiol.">
        <title>Complete genome sequence of Corynebacterium casei LMG S-19264T (=DSM 44701T), isolated from a smear-ripened cheese.</title>
        <authorList>
            <consortium name="US DOE Joint Genome Institute (JGI-PGF)"/>
            <person name="Walter F."/>
            <person name="Albersmeier A."/>
            <person name="Kalinowski J."/>
            <person name="Ruckert C."/>
        </authorList>
    </citation>
    <scope>NUCLEOTIDE SEQUENCE</scope>
    <source>
        <strain evidence="6">CGMCC 4.7398</strain>
    </source>
</reference>
<proteinExistence type="predicted"/>
<evidence type="ECO:0000313" key="7">
    <source>
        <dbReference type="Proteomes" id="UP000627369"/>
    </source>
</evidence>
<keyword evidence="3" id="KW-0804">Transcription</keyword>
<evidence type="ECO:0000256" key="2">
    <source>
        <dbReference type="ARBA" id="ARBA00023125"/>
    </source>
</evidence>
<dbReference type="InterPro" id="IPR023772">
    <property type="entry name" value="DNA-bd_HTH_TetR-type_CS"/>
</dbReference>
<sequence>MVMSAEETSPDEVPAQGLRELKKQMTRGAIAAAAFKLTLEKGLDHVTVEEISRVAIVSPRTFSNYFSSKEEAVVSAGGQDPEQFLPAFREAVREVPPLEALREVFADYFMNLTDDQLDQIRQMLGLVVQYPSLLDVQAARFGNLEAELRGVVAEHTGADEETEMYPWLVASAGIAAVRAALRVWGASPADGRDKLVKLVQEALSLFSAGLPAPAPR</sequence>
<keyword evidence="1" id="KW-0805">Transcription regulation</keyword>
<protein>
    <submittedName>
        <fullName evidence="6">TetR family transcriptional regulator</fullName>
    </submittedName>
</protein>
<dbReference type="PANTHER" id="PTHR30055">
    <property type="entry name" value="HTH-TYPE TRANSCRIPTIONAL REGULATOR RUTR"/>
    <property type="match status" value="1"/>
</dbReference>
<accession>A0A919FTX5</accession>
<dbReference type="GO" id="GO:0003700">
    <property type="term" value="F:DNA-binding transcription factor activity"/>
    <property type="evidence" value="ECO:0007669"/>
    <property type="project" value="TreeGrafter"/>
</dbReference>
<gene>
    <name evidence="6" type="ORF">GCM10017772_20550</name>
</gene>
<dbReference type="Pfam" id="PF17754">
    <property type="entry name" value="TetR_C_14"/>
    <property type="match status" value="1"/>
</dbReference>
<evidence type="ECO:0000313" key="6">
    <source>
        <dbReference type="EMBL" id="GHH71896.1"/>
    </source>
</evidence>
<evidence type="ECO:0000256" key="4">
    <source>
        <dbReference type="PROSITE-ProRule" id="PRU00335"/>
    </source>
</evidence>
<dbReference type="InterPro" id="IPR050109">
    <property type="entry name" value="HTH-type_TetR-like_transc_reg"/>
</dbReference>
<dbReference type="AlphaFoldDB" id="A0A919FTX5"/>
<evidence type="ECO:0000256" key="3">
    <source>
        <dbReference type="ARBA" id="ARBA00023163"/>
    </source>
</evidence>
<comment type="caution">
    <text evidence="6">The sequence shown here is derived from an EMBL/GenBank/DDBJ whole genome shotgun (WGS) entry which is preliminary data.</text>
</comment>
<dbReference type="Gene3D" id="1.10.10.60">
    <property type="entry name" value="Homeodomain-like"/>
    <property type="match status" value="1"/>
</dbReference>
<dbReference type="PROSITE" id="PS50977">
    <property type="entry name" value="HTH_TETR_2"/>
    <property type="match status" value="1"/>
</dbReference>
<dbReference type="Pfam" id="PF00440">
    <property type="entry name" value="TetR_N"/>
    <property type="match status" value="1"/>
</dbReference>
<feature type="domain" description="HTH tetR-type" evidence="5">
    <location>
        <begin position="24"/>
        <end position="84"/>
    </location>
</feature>
<evidence type="ECO:0000259" key="5">
    <source>
        <dbReference type="PROSITE" id="PS50977"/>
    </source>
</evidence>
<dbReference type="PROSITE" id="PS01081">
    <property type="entry name" value="HTH_TETR_1"/>
    <property type="match status" value="1"/>
</dbReference>
<dbReference type="EMBL" id="BNAS01000003">
    <property type="protein sequence ID" value="GHH71896.1"/>
    <property type="molecule type" value="Genomic_DNA"/>
</dbReference>
<dbReference type="SUPFAM" id="SSF46689">
    <property type="entry name" value="Homeodomain-like"/>
    <property type="match status" value="1"/>
</dbReference>
<dbReference type="GO" id="GO:0000976">
    <property type="term" value="F:transcription cis-regulatory region binding"/>
    <property type="evidence" value="ECO:0007669"/>
    <property type="project" value="TreeGrafter"/>
</dbReference>
<keyword evidence="7" id="KW-1185">Reference proteome</keyword>
<dbReference type="Proteomes" id="UP000627369">
    <property type="component" value="Unassembled WGS sequence"/>
</dbReference>
<keyword evidence="2 4" id="KW-0238">DNA-binding</keyword>
<dbReference type="Gene3D" id="1.10.357.10">
    <property type="entry name" value="Tetracycline Repressor, domain 2"/>
    <property type="match status" value="1"/>
</dbReference>
<dbReference type="InterPro" id="IPR001647">
    <property type="entry name" value="HTH_TetR"/>
</dbReference>
<dbReference type="InterPro" id="IPR009057">
    <property type="entry name" value="Homeodomain-like_sf"/>
</dbReference>
<dbReference type="InterPro" id="IPR041347">
    <property type="entry name" value="MftR_C"/>
</dbReference>